<keyword evidence="3" id="KW-0808">Transferase</keyword>
<dbReference type="InterPro" id="IPR027417">
    <property type="entry name" value="P-loop_NTPase"/>
</dbReference>
<dbReference type="EMBL" id="CP042806">
    <property type="protein sequence ID" value="QEE28614.1"/>
    <property type="molecule type" value="Genomic_DNA"/>
</dbReference>
<dbReference type="KEGG" id="talb:FTW19_11755"/>
<evidence type="ECO:0000256" key="2">
    <source>
        <dbReference type="ARBA" id="ARBA00022840"/>
    </source>
</evidence>
<proteinExistence type="predicted"/>
<name>A0A5B9EAC2_9BACT</name>
<organism evidence="3 4">
    <name type="scientific">Terriglobus albidus</name>
    <dbReference type="NCBI Taxonomy" id="1592106"/>
    <lineage>
        <taxon>Bacteria</taxon>
        <taxon>Pseudomonadati</taxon>
        <taxon>Acidobacteriota</taxon>
        <taxon>Terriglobia</taxon>
        <taxon>Terriglobales</taxon>
        <taxon>Acidobacteriaceae</taxon>
        <taxon>Terriglobus</taxon>
    </lineage>
</organism>
<dbReference type="GO" id="GO:0016301">
    <property type="term" value="F:kinase activity"/>
    <property type="evidence" value="ECO:0007669"/>
    <property type="project" value="UniProtKB-KW"/>
</dbReference>
<dbReference type="Gene3D" id="3.40.50.300">
    <property type="entry name" value="P-loop containing nucleotide triphosphate hydrolases"/>
    <property type="match status" value="1"/>
</dbReference>
<keyword evidence="4" id="KW-1185">Reference proteome</keyword>
<reference evidence="3 4" key="1">
    <citation type="submission" date="2019-08" db="EMBL/GenBank/DDBJ databases">
        <title>Complete genome sequence of Terriglobus albidus strain ORNL.</title>
        <authorList>
            <person name="Podar M."/>
        </authorList>
    </citation>
    <scope>NUCLEOTIDE SEQUENCE [LARGE SCALE GENOMIC DNA]</scope>
    <source>
        <strain evidence="3 4">ORNL</strain>
    </source>
</reference>
<evidence type="ECO:0000313" key="4">
    <source>
        <dbReference type="Proteomes" id="UP000321820"/>
    </source>
</evidence>
<sequence length="268" mass="29264">MISLSLQPASDPRSRNVRSLRTSADLASAPYDASILHAAPELDDIKRLESGGKARDISVFEADPNGVAAEQFRLMQHRLSNVRSSGGSALITSPGPADGKSLNAYNLAWALAEAGHSTLLLELDLRRPSQSRYIPTPPPSSLVDVIKGEATARSAVRRLSDVPLFYLGLNKPAAKPVKLLRSQALQDVICWARQTFSWIIIDGPPVLAVADVEEILPNADLVLLVVRERGTPRMLVERAVEHLGERLNFVIYNNVSLSGRYGYGYGYR</sequence>
<gene>
    <name evidence="3" type="ORF">FTW19_11755</name>
</gene>
<dbReference type="Proteomes" id="UP000321820">
    <property type="component" value="Chromosome"/>
</dbReference>
<dbReference type="PANTHER" id="PTHR32309">
    <property type="entry name" value="TYROSINE-PROTEIN KINASE"/>
    <property type="match status" value="1"/>
</dbReference>
<accession>A0A5B9EAC2</accession>
<protein>
    <submittedName>
        <fullName evidence="3">CpsD/CapB family tyrosine-protein kinase</fullName>
    </submittedName>
</protein>
<keyword evidence="2" id="KW-0067">ATP-binding</keyword>
<dbReference type="AlphaFoldDB" id="A0A5B9EAC2"/>
<dbReference type="RefSeq" id="WP_147647804.1">
    <property type="nucleotide sequence ID" value="NZ_CP042806.1"/>
</dbReference>
<dbReference type="SUPFAM" id="SSF52540">
    <property type="entry name" value="P-loop containing nucleoside triphosphate hydrolases"/>
    <property type="match status" value="1"/>
</dbReference>
<dbReference type="InterPro" id="IPR005702">
    <property type="entry name" value="Wzc-like_C"/>
</dbReference>
<dbReference type="OrthoDB" id="9775724at2"/>
<evidence type="ECO:0000313" key="3">
    <source>
        <dbReference type="EMBL" id="QEE28614.1"/>
    </source>
</evidence>
<dbReference type="CDD" id="cd05387">
    <property type="entry name" value="BY-kinase"/>
    <property type="match status" value="1"/>
</dbReference>
<evidence type="ECO:0000256" key="1">
    <source>
        <dbReference type="ARBA" id="ARBA00022741"/>
    </source>
</evidence>
<dbReference type="InterPro" id="IPR050445">
    <property type="entry name" value="Bact_polysacc_biosynth/exp"/>
</dbReference>
<dbReference type="PANTHER" id="PTHR32309:SF31">
    <property type="entry name" value="CAPSULAR EXOPOLYSACCHARIDE FAMILY"/>
    <property type="match status" value="1"/>
</dbReference>
<keyword evidence="1" id="KW-0547">Nucleotide-binding</keyword>
<keyword evidence="3" id="KW-0418">Kinase</keyword>